<keyword evidence="1" id="KW-0472">Membrane</keyword>
<proteinExistence type="predicted"/>
<evidence type="ECO:0000256" key="1">
    <source>
        <dbReference type="SAM" id="Phobius"/>
    </source>
</evidence>
<dbReference type="EMBL" id="VTER01000002">
    <property type="protein sequence ID" value="TYS51014.1"/>
    <property type="molecule type" value="Genomic_DNA"/>
</dbReference>
<keyword evidence="1" id="KW-1133">Transmembrane helix</keyword>
<evidence type="ECO:0000313" key="3">
    <source>
        <dbReference type="Proteomes" id="UP000322139"/>
    </source>
</evidence>
<sequence length="166" mass="19295">MFGFDDFVKFMQAFFIVLPIVTLIHVAGHVFFAGIFGGKGLKVIIGCGKSLFSFKYFEVKRFYFWYSGCEFQSLKYENKISLSFIYLGGTLFNLISIFLINHLIGSGVLEASLLWYQFIYFSFYFVFFALFPMDFPDGNPSDGKAFYRIIRDKKVDSTDDCQWKVE</sequence>
<dbReference type="AlphaFoldDB" id="A0A5D4RMH2"/>
<feature type="transmembrane region" description="Helical" evidence="1">
    <location>
        <begin position="113"/>
        <end position="131"/>
    </location>
</feature>
<dbReference type="RefSeq" id="WP_148973404.1">
    <property type="nucleotide sequence ID" value="NZ_JBNIKT010000011.1"/>
</dbReference>
<reference evidence="2 3" key="1">
    <citation type="submission" date="2019-08" db="EMBL/GenBank/DDBJ databases">
        <title>Bacillus genomes from the desert of Cuatro Cienegas, Coahuila.</title>
        <authorList>
            <person name="Olmedo-Alvarez G."/>
        </authorList>
    </citation>
    <scope>NUCLEOTIDE SEQUENCE [LARGE SCALE GENOMIC DNA]</scope>
    <source>
        <strain evidence="2 3">CH446_14T</strain>
    </source>
</reference>
<accession>A0A5D4RMH2</accession>
<comment type="caution">
    <text evidence="2">The sequence shown here is derived from an EMBL/GenBank/DDBJ whole genome shotgun (WGS) entry which is preliminary data.</text>
</comment>
<feature type="transmembrane region" description="Helical" evidence="1">
    <location>
        <begin position="80"/>
        <end position="101"/>
    </location>
</feature>
<organism evidence="2 3">
    <name type="scientific">Bacillus infantis</name>
    <dbReference type="NCBI Taxonomy" id="324767"/>
    <lineage>
        <taxon>Bacteria</taxon>
        <taxon>Bacillati</taxon>
        <taxon>Bacillota</taxon>
        <taxon>Bacilli</taxon>
        <taxon>Bacillales</taxon>
        <taxon>Bacillaceae</taxon>
        <taxon>Bacillus</taxon>
    </lineage>
</organism>
<keyword evidence="1" id="KW-0812">Transmembrane</keyword>
<dbReference type="Proteomes" id="UP000322139">
    <property type="component" value="Unassembled WGS sequence"/>
</dbReference>
<feature type="transmembrane region" description="Helical" evidence="1">
    <location>
        <begin position="12"/>
        <end position="36"/>
    </location>
</feature>
<protein>
    <recommendedName>
        <fullName evidence="4">DUF3267 domain-containing protein</fullName>
    </recommendedName>
</protein>
<evidence type="ECO:0000313" key="2">
    <source>
        <dbReference type="EMBL" id="TYS51014.1"/>
    </source>
</evidence>
<name>A0A5D4RMH2_9BACI</name>
<gene>
    <name evidence="2" type="ORF">FZD51_02925</name>
</gene>
<evidence type="ECO:0008006" key="4">
    <source>
        <dbReference type="Google" id="ProtNLM"/>
    </source>
</evidence>